<sequence>MLHASSSSSTPLLPLRRFTQKREEKNNSRPPSSISSSSSSPIRLLHRRIAIAVFADSPKEQRTKPSPLRRFADSPIRLLHRFLFADSRSKREKNTSQRRHTTLEEAFVAPIRQSVCEKLDVARRSLAPEADR</sequence>
<dbReference type="EMBL" id="JBBNAF010000002">
    <property type="protein sequence ID" value="KAK9162725.1"/>
    <property type="molecule type" value="Genomic_DNA"/>
</dbReference>
<gene>
    <name evidence="2" type="ORF">Syun_003627</name>
</gene>
<protein>
    <submittedName>
        <fullName evidence="2">Uncharacterized protein</fullName>
    </submittedName>
</protein>
<keyword evidence="3" id="KW-1185">Reference proteome</keyword>
<organism evidence="2 3">
    <name type="scientific">Stephania yunnanensis</name>
    <dbReference type="NCBI Taxonomy" id="152371"/>
    <lineage>
        <taxon>Eukaryota</taxon>
        <taxon>Viridiplantae</taxon>
        <taxon>Streptophyta</taxon>
        <taxon>Embryophyta</taxon>
        <taxon>Tracheophyta</taxon>
        <taxon>Spermatophyta</taxon>
        <taxon>Magnoliopsida</taxon>
        <taxon>Ranunculales</taxon>
        <taxon>Menispermaceae</taxon>
        <taxon>Menispermoideae</taxon>
        <taxon>Cissampelideae</taxon>
        <taxon>Stephania</taxon>
    </lineage>
</organism>
<name>A0AAP0L2H8_9MAGN</name>
<feature type="region of interest" description="Disordered" evidence="1">
    <location>
        <begin position="1"/>
        <end position="41"/>
    </location>
</feature>
<proteinExistence type="predicted"/>
<evidence type="ECO:0000313" key="2">
    <source>
        <dbReference type="EMBL" id="KAK9162725.1"/>
    </source>
</evidence>
<evidence type="ECO:0000313" key="3">
    <source>
        <dbReference type="Proteomes" id="UP001420932"/>
    </source>
</evidence>
<dbReference type="AlphaFoldDB" id="A0AAP0L2H8"/>
<accession>A0AAP0L2H8</accession>
<feature type="compositionally biased region" description="Low complexity" evidence="1">
    <location>
        <begin position="28"/>
        <end position="41"/>
    </location>
</feature>
<dbReference type="Proteomes" id="UP001420932">
    <property type="component" value="Unassembled WGS sequence"/>
</dbReference>
<comment type="caution">
    <text evidence="2">The sequence shown here is derived from an EMBL/GenBank/DDBJ whole genome shotgun (WGS) entry which is preliminary data.</text>
</comment>
<reference evidence="2 3" key="1">
    <citation type="submission" date="2024-01" db="EMBL/GenBank/DDBJ databases">
        <title>Genome assemblies of Stephania.</title>
        <authorList>
            <person name="Yang L."/>
        </authorList>
    </citation>
    <scope>NUCLEOTIDE SEQUENCE [LARGE SCALE GENOMIC DNA]</scope>
    <source>
        <strain evidence="2">YNDBR</strain>
        <tissue evidence="2">Leaf</tissue>
    </source>
</reference>
<evidence type="ECO:0000256" key="1">
    <source>
        <dbReference type="SAM" id="MobiDB-lite"/>
    </source>
</evidence>